<sequence>MDTMKSNLPHLDLTILLKLLLHKHNAHARNSFTSYLKHFLIPAIIRNARDKQTANKPCYKQPSAYCPISLLNCLRKVSERIFAKRLAHLAETTLNLLYNSQIGGRLKKLATDVGAILADYIYSNCKRKKITSTLFLNIKGAYNYILKNRLLTILQDLLLPDLLIL</sequence>
<evidence type="ECO:0008006" key="3">
    <source>
        <dbReference type="Google" id="ProtNLM"/>
    </source>
</evidence>
<dbReference type="EMBL" id="QGMG01001646">
    <property type="protein sequence ID" value="TVY45816.1"/>
    <property type="molecule type" value="Genomic_DNA"/>
</dbReference>
<evidence type="ECO:0000313" key="1">
    <source>
        <dbReference type="EMBL" id="TVY45816.1"/>
    </source>
</evidence>
<proteinExistence type="predicted"/>
<evidence type="ECO:0000313" key="2">
    <source>
        <dbReference type="Proteomes" id="UP000481288"/>
    </source>
</evidence>
<reference evidence="1 2" key="1">
    <citation type="submission" date="2018-05" db="EMBL/GenBank/DDBJ databases">
        <title>Whole genome sequencing for identification of molecular markers to develop diagnostic detection tools for the regulated plant pathogen Lachnellula willkommii.</title>
        <authorList>
            <person name="Giroux E."/>
            <person name="Bilodeau G."/>
        </authorList>
    </citation>
    <scope>NUCLEOTIDE SEQUENCE [LARGE SCALE GENOMIC DNA]</scope>
    <source>
        <strain evidence="1 2">CBS 625.97</strain>
    </source>
</reference>
<dbReference type="Proteomes" id="UP000481288">
    <property type="component" value="Unassembled WGS sequence"/>
</dbReference>
<dbReference type="PANTHER" id="PTHR33481:SF1">
    <property type="entry name" value="ENDONUCLEASE_EXONUCLEASE_PHOSPHATASE DOMAIN-CONTAINING PROTEIN-RELATED"/>
    <property type="match status" value="1"/>
</dbReference>
<name>A0A7D8UJ18_9HELO</name>
<organism evidence="1 2">
    <name type="scientific">Lachnellula cervina</name>
    <dbReference type="NCBI Taxonomy" id="1316786"/>
    <lineage>
        <taxon>Eukaryota</taxon>
        <taxon>Fungi</taxon>
        <taxon>Dikarya</taxon>
        <taxon>Ascomycota</taxon>
        <taxon>Pezizomycotina</taxon>
        <taxon>Leotiomycetes</taxon>
        <taxon>Helotiales</taxon>
        <taxon>Lachnaceae</taxon>
        <taxon>Lachnellula</taxon>
    </lineage>
</organism>
<dbReference type="AlphaFoldDB" id="A0A7D8UJ18"/>
<accession>A0A7D8UJ18</accession>
<protein>
    <recommendedName>
        <fullName evidence="3">Reverse transcriptase domain-containing protein</fullName>
    </recommendedName>
</protein>
<gene>
    <name evidence="1" type="ORF">LCER1_G007207</name>
</gene>
<dbReference type="OrthoDB" id="3527090at2759"/>
<keyword evidence="2" id="KW-1185">Reference proteome</keyword>
<comment type="caution">
    <text evidence="1">The sequence shown here is derived from an EMBL/GenBank/DDBJ whole genome shotgun (WGS) entry which is preliminary data.</text>
</comment>
<dbReference type="PANTHER" id="PTHR33481">
    <property type="entry name" value="REVERSE TRANSCRIPTASE"/>
    <property type="match status" value="1"/>
</dbReference>